<name>A0ABW0EIM3_9PSEU</name>
<dbReference type="RefSeq" id="WP_378245977.1">
    <property type="nucleotide sequence ID" value="NZ_JBHSKF010000003.1"/>
</dbReference>
<proteinExistence type="predicted"/>
<keyword evidence="1" id="KW-0812">Transmembrane</keyword>
<gene>
    <name evidence="2" type="ORF">ACFPM7_09305</name>
</gene>
<comment type="caution">
    <text evidence="2">The sequence shown here is derived from an EMBL/GenBank/DDBJ whole genome shotgun (WGS) entry which is preliminary data.</text>
</comment>
<dbReference type="PANTHER" id="PTHR37305">
    <property type="entry name" value="INTEGRAL MEMBRANE PROTEIN-RELATED"/>
    <property type="match status" value="1"/>
</dbReference>
<sequence>MTAITDVAAVPAAARTTAPLGRLLRSELRMMLRRPRTVVALALLAVVPVIAGIAIRIASSGDGPVGEGLAVLVEGNGLMLPIFTLLAALTMLLPLVGATLAADALAGESAHGTLRSLLIAPVGRGRLLAIKAFGVATVTLVATLVMALTGTITGVLLLGGDGMLTVSGTTLSFVDGLGRVLLAALLVAVQVWGVAAVALAVSAWTDHPLIVLSVALGLLIVSGVLSAIPALDWLEPFLITTGWESIGEVVRDPIPWGSLSEGALRAGCYIVIGCSLALSRMLSRDG</sequence>
<dbReference type="EMBL" id="JBHSKF010000003">
    <property type="protein sequence ID" value="MFC5287244.1"/>
    <property type="molecule type" value="Genomic_DNA"/>
</dbReference>
<feature type="transmembrane region" description="Helical" evidence="1">
    <location>
        <begin position="78"/>
        <end position="106"/>
    </location>
</feature>
<dbReference type="Proteomes" id="UP001596157">
    <property type="component" value="Unassembled WGS sequence"/>
</dbReference>
<keyword evidence="1" id="KW-0472">Membrane</keyword>
<accession>A0ABW0EIM3</accession>
<keyword evidence="1" id="KW-1133">Transmembrane helix</keyword>
<feature type="transmembrane region" description="Helical" evidence="1">
    <location>
        <begin position="263"/>
        <end position="282"/>
    </location>
</feature>
<feature type="transmembrane region" description="Helical" evidence="1">
    <location>
        <begin position="209"/>
        <end position="228"/>
    </location>
</feature>
<evidence type="ECO:0000256" key="1">
    <source>
        <dbReference type="SAM" id="Phobius"/>
    </source>
</evidence>
<dbReference type="Pfam" id="PF12679">
    <property type="entry name" value="ABC2_membrane_2"/>
    <property type="match status" value="1"/>
</dbReference>
<evidence type="ECO:0000313" key="2">
    <source>
        <dbReference type="EMBL" id="MFC5287244.1"/>
    </source>
</evidence>
<feature type="transmembrane region" description="Helical" evidence="1">
    <location>
        <begin position="127"/>
        <end position="160"/>
    </location>
</feature>
<feature type="transmembrane region" description="Helical" evidence="1">
    <location>
        <begin position="180"/>
        <end position="202"/>
    </location>
</feature>
<protein>
    <submittedName>
        <fullName evidence="2">ABC transporter permease</fullName>
    </submittedName>
</protein>
<dbReference type="PANTHER" id="PTHR37305:SF1">
    <property type="entry name" value="MEMBRANE PROTEIN"/>
    <property type="match status" value="1"/>
</dbReference>
<feature type="transmembrane region" description="Helical" evidence="1">
    <location>
        <begin position="38"/>
        <end position="58"/>
    </location>
</feature>
<organism evidence="2 3">
    <name type="scientific">Actinokineospora guangxiensis</name>
    <dbReference type="NCBI Taxonomy" id="1490288"/>
    <lineage>
        <taxon>Bacteria</taxon>
        <taxon>Bacillati</taxon>
        <taxon>Actinomycetota</taxon>
        <taxon>Actinomycetes</taxon>
        <taxon>Pseudonocardiales</taxon>
        <taxon>Pseudonocardiaceae</taxon>
        <taxon>Actinokineospora</taxon>
    </lineage>
</organism>
<keyword evidence="3" id="KW-1185">Reference proteome</keyword>
<evidence type="ECO:0000313" key="3">
    <source>
        <dbReference type="Proteomes" id="UP001596157"/>
    </source>
</evidence>
<reference evidence="3" key="1">
    <citation type="journal article" date="2019" name="Int. J. Syst. Evol. Microbiol.">
        <title>The Global Catalogue of Microorganisms (GCM) 10K type strain sequencing project: providing services to taxonomists for standard genome sequencing and annotation.</title>
        <authorList>
            <consortium name="The Broad Institute Genomics Platform"/>
            <consortium name="The Broad Institute Genome Sequencing Center for Infectious Disease"/>
            <person name="Wu L."/>
            <person name="Ma J."/>
        </authorList>
    </citation>
    <scope>NUCLEOTIDE SEQUENCE [LARGE SCALE GENOMIC DNA]</scope>
    <source>
        <strain evidence="3">CCUG 59778</strain>
    </source>
</reference>